<keyword evidence="8" id="KW-0333">Golgi apparatus</keyword>
<evidence type="ECO:0000313" key="9">
    <source>
        <dbReference type="EMBL" id="KAJ4372184.1"/>
    </source>
</evidence>
<evidence type="ECO:0000256" key="7">
    <source>
        <dbReference type="ARBA" id="ARBA00023136"/>
    </source>
</evidence>
<reference evidence="9" key="1">
    <citation type="submission" date="2022-10" db="EMBL/GenBank/DDBJ databases">
        <title>Tapping the CABI collections for fungal endophytes: first genome assemblies for Collariella, Neodidymelliopsis, Ascochyta clinopodiicola, Didymella pomorum, Didymosphaeria variabile, Neocosmospora piperis and Neocucurbitaria cava.</title>
        <authorList>
            <person name="Hill R."/>
        </authorList>
    </citation>
    <scope>NUCLEOTIDE SEQUENCE</scope>
    <source>
        <strain evidence="9">IMI 356814</strain>
    </source>
</reference>
<comment type="caution">
    <text evidence="9">The sequence shown here is derived from an EMBL/GenBank/DDBJ whole genome shotgun (WGS) entry which is preliminary data.</text>
</comment>
<evidence type="ECO:0000313" key="10">
    <source>
        <dbReference type="Proteomes" id="UP001140560"/>
    </source>
</evidence>
<dbReference type="GO" id="GO:0016192">
    <property type="term" value="P:vesicle-mediated transport"/>
    <property type="evidence" value="ECO:0007669"/>
    <property type="project" value="TreeGrafter"/>
</dbReference>
<dbReference type="InterPro" id="IPR008564">
    <property type="entry name" value="TVP23-like"/>
</dbReference>
<evidence type="ECO:0000256" key="8">
    <source>
        <dbReference type="RuleBase" id="RU361206"/>
    </source>
</evidence>
<feature type="transmembrane region" description="Helical" evidence="8">
    <location>
        <begin position="112"/>
        <end position="140"/>
    </location>
</feature>
<keyword evidence="7 8" id="KW-0472">Membrane</keyword>
<keyword evidence="5 8" id="KW-0812">Transmembrane</keyword>
<dbReference type="EMBL" id="JAPEUY010000006">
    <property type="protein sequence ID" value="KAJ4372184.1"/>
    <property type="molecule type" value="Genomic_DNA"/>
</dbReference>
<feature type="transmembrane region" description="Helical" evidence="8">
    <location>
        <begin position="22"/>
        <end position="41"/>
    </location>
</feature>
<evidence type="ECO:0000256" key="1">
    <source>
        <dbReference type="ARBA" id="ARBA00003246"/>
    </source>
</evidence>
<organism evidence="9 10">
    <name type="scientific">Neocucurbitaria cava</name>
    <dbReference type="NCBI Taxonomy" id="798079"/>
    <lineage>
        <taxon>Eukaryota</taxon>
        <taxon>Fungi</taxon>
        <taxon>Dikarya</taxon>
        <taxon>Ascomycota</taxon>
        <taxon>Pezizomycotina</taxon>
        <taxon>Dothideomycetes</taxon>
        <taxon>Pleosporomycetidae</taxon>
        <taxon>Pleosporales</taxon>
        <taxon>Pleosporineae</taxon>
        <taxon>Cucurbitariaceae</taxon>
        <taxon>Neocucurbitaria</taxon>
    </lineage>
</organism>
<proteinExistence type="inferred from homology"/>
<feature type="transmembrane region" description="Helical" evidence="8">
    <location>
        <begin position="146"/>
        <end position="169"/>
    </location>
</feature>
<evidence type="ECO:0000256" key="4">
    <source>
        <dbReference type="ARBA" id="ARBA00013603"/>
    </source>
</evidence>
<protein>
    <recommendedName>
        <fullName evidence="4 8">Golgi apparatus membrane protein TVP23</fullName>
    </recommendedName>
</protein>
<evidence type="ECO:0000256" key="2">
    <source>
        <dbReference type="ARBA" id="ARBA00004653"/>
    </source>
</evidence>
<sequence>METAQQAPAPGSLSWRLSSHPITLLTFLFFRISSLLVYLLGLRLLSGNFVLIFIITILLLAMDFYYLKNIAGRRLVGLRWWNEVDANTGDGRWVFESADPETREINATDKRFFWLALYAQPVLWVVLAVVALVSLEFIWLTLVGEFFSVTLVVECDFIALVLTITNTLAFSRCDKFSQATGFASNAMYGSGIARNLAGGMISSWFRR</sequence>
<dbReference type="AlphaFoldDB" id="A0A9W8YAY3"/>
<dbReference type="PANTHER" id="PTHR13019:SF7">
    <property type="entry name" value="GOLGI APPARATUS MEMBRANE PROTEIN TVP23"/>
    <property type="match status" value="1"/>
</dbReference>
<keyword evidence="6 8" id="KW-1133">Transmembrane helix</keyword>
<dbReference type="GO" id="GO:0009306">
    <property type="term" value="P:protein secretion"/>
    <property type="evidence" value="ECO:0007669"/>
    <property type="project" value="TreeGrafter"/>
</dbReference>
<dbReference type="PANTHER" id="PTHR13019">
    <property type="entry name" value="GOLGI APPARATUS MEMBRANE PROTEIN TVP23"/>
    <property type="match status" value="1"/>
</dbReference>
<accession>A0A9W8YAY3</accession>
<gene>
    <name evidence="9" type="primary">TVP23</name>
    <name evidence="9" type="ORF">N0V83_003957</name>
</gene>
<dbReference type="Pfam" id="PF05832">
    <property type="entry name" value="DUF846"/>
    <property type="match status" value="1"/>
</dbReference>
<comment type="similarity">
    <text evidence="3 8">Belongs to the TVP23 family.</text>
</comment>
<comment type="subcellular location">
    <subcellularLocation>
        <location evidence="2 8">Golgi apparatus membrane</location>
        <topology evidence="2 8">Multi-pass membrane protein</topology>
    </subcellularLocation>
</comment>
<comment type="function">
    <text evidence="1 8">Golgi membrane protein involved in vesicular trafficking.</text>
</comment>
<evidence type="ECO:0000256" key="3">
    <source>
        <dbReference type="ARBA" id="ARBA00005467"/>
    </source>
</evidence>
<dbReference type="OrthoDB" id="2151161at2759"/>
<evidence type="ECO:0000256" key="6">
    <source>
        <dbReference type="ARBA" id="ARBA00022989"/>
    </source>
</evidence>
<keyword evidence="10" id="KW-1185">Reference proteome</keyword>
<evidence type="ECO:0000256" key="5">
    <source>
        <dbReference type="ARBA" id="ARBA00022692"/>
    </source>
</evidence>
<dbReference type="GO" id="GO:0000139">
    <property type="term" value="C:Golgi membrane"/>
    <property type="evidence" value="ECO:0007669"/>
    <property type="project" value="UniProtKB-SubCell"/>
</dbReference>
<dbReference type="Proteomes" id="UP001140560">
    <property type="component" value="Unassembled WGS sequence"/>
</dbReference>
<name>A0A9W8YAY3_9PLEO</name>
<feature type="transmembrane region" description="Helical" evidence="8">
    <location>
        <begin position="47"/>
        <end position="67"/>
    </location>
</feature>